<evidence type="ECO:0000313" key="1">
    <source>
        <dbReference type="EMBL" id="KOS46829.1"/>
    </source>
</evidence>
<dbReference type="AlphaFoldDB" id="A0A0N0RZP9"/>
<dbReference type="Proteomes" id="UP000037696">
    <property type="component" value="Unassembled WGS sequence"/>
</dbReference>
<dbReference type="EMBL" id="LHQQ01000024">
    <property type="protein sequence ID" value="KOS46829.1"/>
    <property type="molecule type" value="Genomic_DNA"/>
</dbReference>
<name>A0A0N0RZP9_9EURO</name>
<evidence type="ECO:0000313" key="2">
    <source>
        <dbReference type="Proteomes" id="UP000037696"/>
    </source>
</evidence>
<sequence>MSGAFKKIRLRHPVTLYPVTWFLLRMILAHGCALCYCGQTQIQRQWARYMLSGVMREWSSGFALNDSNCW</sequence>
<gene>
    <name evidence="1" type="ORF">ACN38_g2232</name>
</gene>
<keyword evidence="2" id="KW-1185">Reference proteome</keyword>
<protein>
    <submittedName>
        <fullName evidence="1">Uncharacterized protein</fullName>
    </submittedName>
</protein>
<organism evidence="1 2">
    <name type="scientific">Penicillium nordicum</name>
    <dbReference type="NCBI Taxonomy" id="229535"/>
    <lineage>
        <taxon>Eukaryota</taxon>
        <taxon>Fungi</taxon>
        <taxon>Dikarya</taxon>
        <taxon>Ascomycota</taxon>
        <taxon>Pezizomycotina</taxon>
        <taxon>Eurotiomycetes</taxon>
        <taxon>Eurotiomycetidae</taxon>
        <taxon>Eurotiales</taxon>
        <taxon>Aspergillaceae</taxon>
        <taxon>Penicillium</taxon>
    </lineage>
</organism>
<comment type="caution">
    <text evidence="1">The sequence shown here is derived from an EMBL/GenBank/DDBJ whole genome shotgun (WGS) entry which is preliminary data.</text>
</comment>
<reference evidence="1 2" key="1">
    <citation type="submission" date="2015-08" db="EMBL/GenBank/DDBJ databases">
        <title>Genome sequencing of Penicillium nordicum.</title>
        <authorList>
            <person name="Nguyen H.D."/>
            <person name="Seifert K.A."/>
        </authorList>
    </citation>
    <scope>NUCLEOTIDE SEQUENCE [LARGE SCALE GENOMIC DNA]</scope>
    <source>
        <strain evidence="1 2">DAOMC 185683</strain>
    </source>
</reference>
<accession>A0A0N0RZP9</accession>
<proteinExistence type="predicted"/>